<dbReference type="Pfam" id="PF05036">
    <property type="entry name" value="SPOR"/>
    <property type="match status" value="1"/>
</dbReference>
<dbReference type="InterPro" id="IPR038591">
    <property type="entry name" value="NolW-like_sf"/>
</dbReference>
<accession>A0ABS5Z7A9</accession>
<gene>
    <name evidence="13" type="primary">gspD</name>
    <name evidence="13" type="ORF">KCG35_02600</name>
</gene>
<dbReference type="InterPro" id="IPR049371">
    <property type="entry name" value="GspD-like_N0"/>
</dbReference>
<evidence type="ECO:0000256" key="2">
    <source>
        <dbReference type="ARBA" id="ARBA00006980"/>
    </source>
</evidence>
<evidence type="ECO:0000256" key="6">
    <source>
        <dbReference type="ARBA" id="ARBA00022729"/>
    </source>
</evidence>
<dbReference type="Proteomes" id="UP000690515">
    <property type="component" value="Unassembled WGS sequence"/>
</dbReference>
<evidence type="ECO:0000256" key="8">
    <source>
        <dbReference type="ARBA" id="ARBA00023136"/>
    </source>
</evidence>
<dbReference type="InterPro" id="IPR004846">
    <property type="entry name" value="T2SS/T3SS_dom"/>
</dbReference>
<sequence length="777" mass="84675">MQPFTVKNEEKCRDFWKTLMPYQHPKTKLGRFTRLIINTSLLCFCASMPIHSYAEESAETEKKWTINQKNADIREFIAQVASITGQTIIIDPRIKSMNNVTVVSSTPLSRDEIYDVFLSVLQANGFTAVPQGKTLNIVPINRAKSDAPEFAPNTKPNSGTMITRVVELVNLSAVELIPVIRPLIPQYGHAAAIASSNSIIISDHVSNVKRLAKLIREMDMAESTNFDIIKLENAWVGDLVKVIKESLLGKQQNRKLSGELIADERTNRLLVTGKSQFRQQVRRLAKAMDIASEATSLTRVIHLRHADAEKLAETLADLTKSLSGSIAGGKDSKESKQVAVKADIDNNALIIAASPELVREIENIVRKLDVRRAQVLIEAAIVEVSGSINEALGIQWGIDGTKTSSGTDGAKSSITGAIFDNSKINIGSIALRNSNFGVLVNALTTTANSNLLSTPSIMTLDNEEAEILVGQEVPFETGSYTTDSSGSSNPFTTTERKDVGVRLKVTPHINEGETLRLEVDQEISAVVPSSESGVDGLVTNKRTIKSTIQVNNNETIVLGGLVQDDVNQSESAVPFLSSVPLLGRLFENDADTHTKRNLMVFIKTSIVLNEQENAALTDDKFSSIKMVRNKLDKKSEKFNLDRVLPQNASGLFDSPQKRKNSSSNKPTIWQEPAPAARRGSPSAQTQGNAPVATGGPGWGIQLASYRSSAAAQQAANKIQSQHSQLLGNLTPEVKESNMGSKGVYYRVVFSGLNDRHQAQSLCKQLQAAKQGCLDIRN</sequence>
<dbReference type="InterPro" id="IPR001775">
    <property type="entry name" value="GspD/PilQ"/>
</dbReference>
<dbReference type="EMBL" id="JAGSOY010000003">
    <property type="protein sequence ID" value="MBU2709941.1"/>
    <property type="molecule type" value="Genomic_DNA"/>
</dbReference>
<dbReference type="InterPro" id="IPR007730">
    <property type="entry name" value="SPOR-like_dom"/>
</dbReference>
<feature type="domain" description="SPOR" evidence="12">
    <location>
        <begin position="692"/>
        <end position="777"/>
    </location>
</feature>
<evidence type="ECO:0000256" key="7">
    <source>
        <dbReference type="ARBA" id="ARBA00022927"/>
    </source>
</evidence>
<evidence type="ECO:0000256" key="10">
    <source>
        <dbReference type="RuleBase" id="RU004004"/>
    </source>
</evidence>
<keyword evidence="5" id="KW-0812">Transmembrane</keyword>
<feature type="region of interest" description="Disordered" evidence="11">
    <location>
        <begin position="647"/>
        <end position="694"/>
    </location>
</feature>
<keyword evidence="3 10" id="KW-0813">Transport</keyword>
<evidence type="ECO:0000256" key="1">
    <source>
        <dbReference type="ARBA" id="ARBA00004442"/>
    </source>
</evidence>
<dbReference type="Gene3D" id="3.30.1370.120">
    <property type="match status" value="3"/>
</dbReference>
<dbReference type="RefSeq" id="WP_215818104.1">
    <property type="nucleotide sequence ID" value="NZ_JAGSOY010000003.1"/>
</dbReference>
<dbReference type="PRINTS" id="PR00811">
    <property type="entry name" value="BCTERIALGSPD"/>
</dbReference>
<dbReference type="InterPro" id="IPR036680">
    <property type="entry name" value="SPOR-like_sf"/>
</dbReference>
<dbReference type="InterPro" id="IPR013356">
    <property type="entry name" value="T2SS_GspD"/>
</dbReference>
<evidence type="ECO:0000259" key="12">
    <source>
        <dbReference type="PROSITE" id="PS51724"/>
    </source>
</evidence>
<keyword evidence="6" id="KW-0732">Signal</keyword>
<dbReference type="Pfam" id="PF21305">
    <property type="entry name" value="type_II_gspD_N0"/>
    <property type="match status" value="1"/>
</dbReference>
<dbReference type="Gene3D" id="3.30.70.1070">
    <property type="entry name" value="Sporulation related repeat"/>
    <property type="match status" value="1"/>
</dbReference>
<keyword evidence="8" id="KW-0472">Membrane</keyword>
<dbReference type="Pfam" id="PF00263">
    <property type="entry name" value="Secretin"/>
    <property type="match status" value="1"/>
</dbReference>
<keyword evidence="14" id="KW-1185">Reference proteome</keyword>
<dbReference type="PANTHER" id="PTHR30332:SF24">
    <property type="entry name" value="SECRETIN GSPD-RELATED"/>
    <property type="match status" value="1"/>
</dbReference>
<dbReference type="PANTHER" id="PTHR30332">
    <property type="entry name" value="PROBABLE GENERAL SECRETION PATHWAY PROTEIN D"/>
    <property type="match status" value="1"/>
</dbReference>
<evidence type="ECO:0000313" key="14">
    <source>
        <dbReference type="Proteomes" id="UP000690515"/>
    </source>
</evidence>
<name>A0ABS5Z7A9_9GAMM</name>
<evidence type="ECO:0000256" key="3">
    <source>
        <dbReference type="ARBA" id="ARBA00022448"/>
    </source>
</evidence>
<proteinExistence type="inferred from homology"/>
<comment type="similarity">
    <text evidence="2">Belongs to the bacterial secretin family. GSP D subfamily.</text>
</comment>
<organism evidence="13 14">
    <name type="scientific">Zooshikella harenae</name>
    <dbReference type="NCBI Taxonomy" id="2827238"/>
    <lineage>
        <taxon>Bacteria</taxon>
        <taxon>Pseudomonadati</taxon>
        <taxon>Pseudomonadota</taxon>
        <taxon>Gammaproteobacteria</taxon>
        <taxon>Oceanospirillales</taxon>
        <taxon>Zooshikellaceae</taxon>
        <taxon>Zooshikella</taxon>
    </lineage>
</organism>
<protein>
    <submittedName>
        <fullName evidence="13">Type II secretion system secretin GspD</fullName>
    </submittedName>
</protein>
<evidence type="ECO:0000256" key="9">
    <source>
        <dbReference type="ARBA" id="ARBA00023237"/>
    </source>
</evidence>
<evidence type="ECO:0000256" key="11">
    <source>
        <dbReference type="SAM" id="MobiDB-lite"/>
    </source>
</evidence>
<feature type="compositionally biased region" description="Low complexity" evidence="11">
    <location>
        <begin position="672"/>
        <end position="683"/>
    </location>
</feature>
<dbReference type="InterPro" id="IPR050810">
    <property type="entry name" value="Bact_Secretion_Sys_Channel"/>
</dbReference>
<evidence type="ECO:0000313" key="13">
    <source>
        <dbReference type="EMBL" id="MBU2709941.1"/>
    </source>
</evidence>
<dbReference type="NCBIfam" id="TIGR02517">
    <property type="entry name" value="type_II_gspD"/>
    <property type="match status" value="1"/>
</dbReference>
<dbReference type="PROSITE" id="PS51724">
    <property type="entry name" value="SPOR"/>
    <property type="match status" value="1"/>
</dbReference>
<dbReference type="SUPFAM" id="SSF110997">
    <property type="entry name" value="Sporulation related repeat"/>
    <property type="match status" value="1"/>
</dbReference>
<comment type="subcellular location">
    <subcellularLocation>
        <location evidence="1 10">Cell outer membrane</location>
    </subcellularLocation>
</comment>
<reference evidence="13 14" key="1">
    <citation type="submission" date="2021-04" db="EMBL/GenBank/DDBJ databases">
        <authorList>
            <person name="Pira H."/>
            <person name="Risdian C."/>
            <person name="Wink J."/>
        </authorList>
    </citation>
    <scope>NUCLEOTIDE SEQUENCE [LARGE SCALE GENOMIC DNA]</scope>
    <source>
        <strain evidence="13 14">WH53</strain>
    </source>
</reference>
<evidence type="ECO:0000256" key="4">
    <source>
        <dbReference type="ARBA" id="ARBA00022452"/>
    </source>
</evidence>
<evidence type="ECO:0000256" key="5">
    <source>
        <dbReference type="ARBA" id="ARBA00022692"/>
    </source>
</evidence>
<comment type="caution">
    <text evidence="13">The sequence shown here is derived from an EMBL/GenBank/DDBJ whole genome shotgun (WGS) entry which is preliminary data.</text>
</comment>
<keyword evidence="7" id="KW-0653">Protein transport</keyword>
<keyword evidence="9" id="KW-0998">Cell outer membrane</keyword>
<dbReference type="Pfam" id="PF03958">
    <property type="entry name" value="Secretin_N"/>
    <property type="match status" value="3"/>
</dbReference>
<keyword evidence="4" id="KW-1134">Transmembrane beta strand</keyword>
<dbReference type="InterPro" id="IPR005644">
    <property type="entry name" value="NolW-like"/>
</dbReference>